<gene>
    <name evidence="1" type="ORF">UFOPK4410_00585</name>
</gene>
<dbReference type="InterPro" id="IPR008964">
    <property type="entry name" value="Invasin/intimin_cell_adhesion"/>
</dbReference>
<dbReference type="EMBL" id="CAFBRV010000042">
    <property type="protein sequence ID" value="CAB5112094.1"/>
    <property type="molecule type" value="Genomic_DNA"/>
</dbReference>
<accession>A0A6J7VVE5</accession>
<evidence type="ECO:0000313" key="1">
    <source>
        <dbReference type="EMBL" id="CAB5112094.1"/>
    </source>
</evidence>
<sequence length="574" mass="60918">MKSKAIETRSNKPLLIKALLMLTPLVIFSTSIIAVPQANAHSQTISTNSSISNGQRDPAPIIIGEDFAPFNDKFDFIVEMGTTGLEFDSVAYVDSTHMRFNFHGIAKEGTISIIAQTSAFDPIGHADSSSLDIVVAAALKNQVITFKSPTGMTVGDSDQSPQATATSGLKVDITSNTPSTCTIDFSKIHPVAAGICSIKATQVGDSEYMAAMDVTKTLNIAADPKLPLANTATQEIPTSLGSAIYDPASPDPDYVSVLVAGSDKGIENSTLVKIIIPRSATSAKAIVLISAFSTDEESASGYFVARVAAVSASGTPIKQFDKNFEINIPAGSKGSTLFSSDDGKNWIPIVKIDTEELPAGMHVGYFIEDDGRVAILNHHFMMVGYRKIQEPLVLSLPVDKLTIGATTMVKSFGGSGAGEVTYSSTTQSICSISDAGVLTGLSKGDCLVKATKNASGIYANSVSKPATVKIVEPTLILKTPVAPVNIGFLTHSLTFLMANSTQTLDVGLCSIYANETADLYLGTRNKNKVWSWKKISSTRMDENGFGSFSITTKLQYGQMVRVMVNNVIQMESDV</sequence>
<protein>
    <submittedName>
        <fullName evidence="1">Unannotated protein</fullName>
    </submittedName>
</protein>
<name>A0A6J7VVE5_9ZZZZ</name>
<organism evidence="1">
    <name type="scientific">freshwater metagenome</name>
    <dbReference type="NCBI Taxonomy" id="449393"/>
    <lineage>
        <taxon>unclassified sequences</taxon>
        <taxon>metagenomes</taxon>
        <taxon>ecological metagenomes</taxon>
    </lineage>
</organism>
<reference evidence="1" key="1">
    <citation type="submission" date="2020-05" db="EMBL/GenBank/DDBJ databases">
        <authorList>
            <person name="Chiriac C."/>
            <person name="Salcher M."/>
            <person name="Ghai R."/>
            <person name="Kavagutti S V."/>
        </authorList>
    </citation>
    <scope>NUCLEOTIDE SEQUENCE</scope>
</reference>
<proteinExistence type="predicted"/>
<dbReference type="SUPFAM" id="SSF49373">
    <property type="entry name" value="Invasin/intimin cell-adhesion fragments"/>
    <property type="match status" value="1"/>
</dbReference>
<dbReference type="AlphaFoldDB" id="A0A6J7VVE5"/>